<organism evidence="8 9">
    <name type="scientific">Nocardia vinacea</name>
    <dbReference type="NCBI Taxonomy" id="96468"/>
    <lineage>
        <taxon>Bacteria</taxon>
        <taxon>Bacillati</taxon>
        <taxon>Actinomycetota</taxon>
        <taxon>Actinomycetes</taxon>
        <taxon>Mycobacteriales</taxon>
        <taxon>Nocardiaceae</taxon>
        <taxon>Nocardia</taxon>
    </lineage>
</organism>
<keyword evidence="2" id="KW-1003">Cell membrane</keyword>
<sequence length="333" mass="34841">MGRFRSNAELALWIIVAAVAYFAAAEVGLCLALVGDQVTPLWPPTGVALACLFLFGLRAWPGVTLGALAVNALLGPTLPAVLMIALGNTAAPVVAYLLLKRVGFRGDFVGVRDVLELVFLGALAAMLISATLGTVTLLVAGAVSAHGFWGAWLVWWTGDAMGVLLIAPLILVGKGIRIPKALSPLRVIEAAMLAAGTSVVAVSATVVSANLLFLVFPFLIWAAMRFHLAGALPCALIASTVAIVAVARDFPAFTGLDLTAKMITLQAFNGSVALTALIYATITAQRDRARRAVDDTCTQLAQTVLTISQGRPLEGIIDTAHRRRTRPPDTAPT</sequence>
<evidence type="ECO:0000313" key="9">
    <source>
        <dbReference type="Proteomes" id="UP001432062"/>
    </source>
</evidence>
<protein>
    <submittedName>
        <fullName evidence="8">MASE1 domain-containing protein</fullName>
    </submittedName>
</protein>
<keyword evidence="9" id="KW-1185">Reference proteome</keyword>
<feature type="transmembrane region" description="Helical" evidence="6">
    <location>
        <begin position="193"/>
        <end position="220"/>
    </location>
</feature>
<feature type="transmembrane region" description="Helical" evidence="6">
    <location>
        <begin position="258"/>
        <end position="282"/>
    </location>
</feature>
<evidence type="ECO:0000256" key="4">
    <source>
        <dbReference type="ARBA" id="ARBA00022989"/>
    </source>
</evidence>
<feature type="transmembrane region" description="Helical" evidence="6">
    <location>
        <begin position="226"/>
        <end position="246"/>
    </location>
</feature>
<proteinExistence type="predicted"/>
<feature type="transmembrane region" description="Helical" evidence="6">
    <location>
        <begin position="80"/>
        <end position="99"/>
    </location>
</feature>
<dbReference type="RefSeq" id="WP_327100094.1">
    <property type="nucleotide sequence ID" value="NZ_CP109149.1"/>
</dbReference>
<evidence type="ECO:0000256" key="5">
    <source>
        <dbReference type="ARBA" id="ARBA00023136"/>
    </source>
</evidence>
<evidence type="ECO:0000256" key="1">
    <source>
        <dbReference type="ARBA" id="ARBA00004651"/>
    </source>
</evidence>
<comment type="subcellular location">
    <subcellularLocation>
        <location evidence="1">Cell membrane</location>
        <topology evidence="1">Multi-pass membrane protein</topology>
    </subcellularLocation>
</comment>
<dbReference type="InterPro" id="IPR007895">
    <property type="entry name" value="MASE1"/>
</dbReference>
<dbReference type="Proteomes" id="UP001432062">
    <property type="component" value="Chromosome"/>
</dbReference>
<feature type="transmembrane region" description="Helical" evidence="6">
    <location>
        <begin position="12"/>
        <end position="34"/>
    </location>
</feature>
<accession>A0ABZ1YY36</accession>
<evidence type="ECO:0000259" key="7">
    <source>
        <dbReference type="Pfam" id="PF05231"/>
    </source>
</evidence>
<gene>
    <name evidence="8" type="ORF">OG563_02585</name>
</gene>
<reference evidence="8" key="1">
    <citation type="submission" date="2022-10" db="EMBL/GenBank/DDBJ databases">
        <title>The complete genomes of actinobacterial strains from the NBC collection.</title>
        <authorList>
            <person name="Joergensen T.S."/>
            <person name="Alvarez Arevalo M."/>
            <person name="Sterndorff E.B."/>
            <person name="Faurdal D."/>
            <person name="Vuksanovic O."/>
            <person name="Mourched A.-S."/>
            <person name="Charusanti P."/>
            <person name="Shaw S."/>
            <person name="Blin K."/>
            <person name="Weber T."/>
        </authorList>
    </citation>
    <scope>NUCLEOTIDE SEQUENCE</scope>
    <source>
        <strain evidence="8">NBC_01482</strain>
    </source>
</reference>
<feature type="transmembrane region" description="Helical" evidence="6">
    <location>
        <begin position="119"/>
        <end position="143"/>
    </location>
</feature>
<feature type="transmembrane region" description="Helical" evidence="6">
    <location>
        <begin position="41"/>
        <end position="60"/>
    </location>
</feature>
<feature type="domain" description="MASE1" evidence="7">
    <location>
        <begin position="16"/>
        <end position="286"/>
    </location>
</feature>
<evidence type="ECO:0000256" key="3">
    <source>
        <dbReference type="ARBA" id="ARBA00022692"/>
    </source>
</evidence>
<name>A0ABZ1YY36_9NOCA</name>
<keyword evidence="3 6" id="KW-0812">Transmembrane</keyword>
<evidence type="ECO:0000256" key="2">
    <source>
        <dbReference type="ARBA" id="ARBA00022475"/>
    </source>
</evidence>
<evidence type="ECO:0000313" key="8">
    <source>
        <dbReference type="EMBL" id="WUV47155.1"/>
    </source>
</evidence>
<dbReference type="Pfam" id="PF05231">
    <property type="entry name" value="MASE1"/>
    <property type="match status" value="1"/>
</dbReference>
<evidence type="ECO:0000256" key="6">
    <source>
        <dbReference type="SAM" id="Phobius"/>
    </source>
</evidence>
<dbReference type="EMBL" id="CP109441">
    <property type="protein sequence ID" value="WUV47155.1"/>
    <property type="molecule type" value="Genomic_DNA"/>
</dbReference>
<feature type="transmembrane region" description="Helical" evidence="6">
    <location>
        <begin position="149"/>
        <end position="172"/>
    </location>
</feature>
<keyword evidence="5 6" id="KW-0472">Membrane</keyword>
<keyword evidence="4 6" id="KW-1133">Transmembrane helix</keyword>